<dbReference type="Proteomes" id="UP000199086">
    <property type="component" value="Unassembled WGS sequence"/>
</dbReference>
<keyword evidence="2" id="KW-1185">Reference proteome</keyword>
<dbReference type="EMBL" id="FMYF01000013">
    <property type="protein sequence ID" value="SDC00317.1"/>
    <property type="molecule type" value="Genomic_DNA"/>
</dbReference>
<organism evidence="1 2">
    <name type="scientific">Raineyella antarctica</name>
    <dbReference type="NCBI Taxonomy" id="1577474"/>
    <lineage>
        <taxon>Bacteria</taxon>
        <taxon>Bacillati</taxon>
        <taxon>Actinomycetota</taxon>
        <taxon>Actinomycetes</taxon>
        <taxon>Propionibacteriales</taxon>
        <taxon>Propionibacteriaceae</taxon>
        <taxon>Raineyella</taxon>
    </lineage>
</organism>
<sequence>MPVQGVVVPVNAGDLTIRAQAEDVHVINRKRLRRYLLGLPTVLPPDAISTVFAAARLSSTWST</sequence>
<dbReference type="AlphaFoldDB" id="A0A1G6I187"/>
<proteinExistence type="predicted"/>
<protein>
    <submittedName>
        <fullName evidence="1">Uncharacterized protein</fullName>
    </submittedName>
</protein>
<gene>
    <name evidence="1" type="ORF">GA0111570_113110</name>
</gene>
<evidence type="ECO:0000313" key="2">
    <source>
        <dbReference type="Proteomes" id="UP000199086"/>
    </source>
</evidence>
<dbReference type="RefSeq" id="WP_139283284.1">
    <property type="nucleotide sequence ID" value="NZ_FMYF01000013.1"/>
</dbReference>
<reference evidence="1 2" key="1">
    <citation type="submission" date="2016-06" db="EMBL/GenBank/DDBJ databases">
        <authorList>
            <person name="Olsen C.W."/>
            <person name="Carey S."/>
            <person name="Hinshaw L."/>
            <person name="Karasin A.I."/>
        </authorList>
    </citation>
    <scope>NUCLEOTIDE SEQUENCE [LARGE SCALE GENOMIC DNA]</scope>
    <source>
        <strain evidence="1 2">LZ-22</strain>
    </source>
</reference>
<evidence type="ECO:0000313" key="1">
    <source>
        <dbReference type="EMBL" id="SDC00317.1"/>
    </source>
</evidence>
<accession>A0A1G6I187</accession>
<name>A0A1G6I187_9ACTN</name>